<feature type="transmembrane region" description="Helical" evidence="11">
    <location>
        <begin position="27"/>
        <end position="48"/>
    </location>
</feature>
<keyword evidence="9 11" id="KW-0472">Membrane</keyword>
<dbReference type="Proteomes" id="UP000008809">
    <property type="component" value="Chromosome"/>
</dbReference>
<keyword evidence="7" id="KW-0653">Protein transport</keyword>
<evidence type="ECO:0000256" key="11">
    <source>
        <dbReference type="SAM" id="Phobius"/>
    </source>
</evidence>
<evidence type="ECO:0000256" key="1">
    <source>
        <dbReference type="ARBA" id="ARBA00004383"/>
    </source>
</evidence>
<feature type="compositionally biased region" description="Low complexity" evidence="10">
    <location>
        <begin position="120"/>
        <end position="132"/>
    </location>
</feature>
<gene>
    <name evidence="13" type="ordered locus">RPB_2216</name>
</gene>
<sequence>MWDSPNRAAPPSSAAPDWRATATGLELRWFAVAAVAVPLLLAAGVYWLHRLPPGPNLRGDENLIEVRLIGPQNAGPLNQERPQAAPAERAQAESPADSPARPLPEVASIPDPAPAEQVDPAQAPRTRATAPPVSRIAREQKAATFQRTLLSHIARFREYPDAAKRSQTQGVVRLLFAMRRDGSVGRITIRASSGSAILDGAAMATLRRAQPLPRIPDDLPDNLNILVPVAFDLSY</sequence>
<keyword evidence="6 11" id="KW-0812">Transmembrane</keyword>
<feature type="region of interest" description="Disordered" evidence="10">
    <location>
        <begin position="73"/>
        <end position="135"/>
    </location>
</feature>
<proteinExistence type="inferred from homology"/>
<evidence type="ECO:0000256" key="9">
    <source>
        <dbReference type="ARBA" id="ARBA00023136"/>
    </source>
</evidence>
<evidence type="ECO:0000256" key="5">
    <source>
        <dbReference type="ARBA" id="ARBA00022519"/>
    </source>
</evidence>
<dbReference type="InterPro" id="IPR006260">
    <property type="entry name" value="TonB/TolA_C"/>
</dbReference>
<protein>
    <submittedName>
        <fullName evidence="13">TonB-like protein</fullName>
    </submittedName>
</protein>
<evidence type="ECO:0000256" key="10">
    <source>
        <dbReference type="SAM" id="MobiDB-lite"/>
    </source>
</evidence>
<evidence type="ECO:0000313" key="13">
    <source>
        <dbReference type="EMBL" id="ABD06921.1"/>
    </source>
</evidence>
<dbReference type="InterPro" id="IPR037682">
    <property type="entry name" value="TonB_C"/>
</dbReference>
<evidence type="ECO:0000313" key="14">
    <source>
        <dbReference type="Proteomes" id="UP000008809"/>
    </source>
</evidence>
<dbReference type="NCBIfam" id="TIGR01352">
    <property type="entry name" value="tonB_Cterm"/>
    <property type="match status" value="1"/>
</dbReference>
<dbReference type="KEGG" id="rpb:RPB_2216"/>
<evidence type="ECO:0000256" key="3">
    <source>
        <dbReference type="ARBA" id="ARBA00022448"/>
    </source>
</evidence>
<keyword evidence="3" id="KW-0813">Transport</keyword>
<dbReference type="PANTHER" id="PTHR33446">
    <property type="entry name" value="PROTEIN TONB-RELATED"/>
    <property type="match status" value="1"/>
</dbReference>
<evidence type="ECO:0000256" key="6">
    <source>
        <dbReference type="ARBA" id="ARBA00022692"/>
    </source>
</evidence>
<dbReference type="InterPro" id="IPR051045">
    <property type="entry name" value="TonB-dependent_transducer"/>
</dbReference>
<evidence type="ECO:0000256" key="4">
    <source>
        <dbReference type="ARBA" id="ARBA00022475"/>
    </source>
</evidence>
<dbReference type="Pfam" id="PF03544">
    <property type="entry name" value="TonB_C"/>
    <property type="match status" value="1"/>
</dbReference>
<dbReference type="GO" id="GO:0015031">
    <property type="term" value="P:protein transport"/>
    <property type="evidence" value="ECO:0007669"/>
    <property type="project" value="UniProtKB-KW"/>
</dbReference>
<keyword evidence="14" id="KW-1185">Reference proteome</keyword>
<dbReference type="AlphaFoldDB" id="Q2IXY9"/>
<evidence type="ECO:0000256" key="7">
    <source>
        <dbReference type="ARBA" id="ARBA00022927"/>
    </source>
</evidence>
<comment type="similarity">
    <text evidence="2">Belongs to the TonB family.</text>
</comment>
<keyword evidence="8 11" id="KW-1133">Transmembrane helix</keyword>
<dbReference type="RefSeq" id="WP_011441108.1">
    <property type="nucleotide sequence ID" value="NC_007778.1"/>
</dbReference>
<evidence type="ECO:0000259" key="12">
    <source>
        <dbReference type="PROSITE" id="PS52015"/>
    </source>
</evidence>
<organism evidence="13 14">
    <name type="scientific">Rhodopseudomonas palustris (strain HaA2)</name>
    <dbReference type="NCBI Taxonomy" id="316058"/>
    <lineage>
        <taxon>Bacteria</taxon>
        <taxon>Pseudomonadati</taxon>
        <taxon>Pseudomonadota</taxon>
        <taxon>Alphaproteobacteria</taxon>
        <taxon>Hyphomicrobiales</taxon>
        <taxon>Nitrobacteraceae</taxon>
        <taxon>Rhodopseudomonas</taxon>
    </lineage>
</organism>
<feature type="compositionally biased region" description="Low complexity" evidence="10">
    <location>
        <begin position="79"/>
        <end position="96"/>
    </location>
</feature>
<keyword evidence="5" id="KW-0997">Cell inner membrane</keyword>
<dbReference type="PROSITE" id="PS52015">
    <property type="entry name" value="TONB_CTD"/>
    <property type="match status" value="1"/>
</dbReference>
<comment type="subcellular location">
    <subcellularLocation>
        <location evidence="1">Cell inner membrane</location>
        <topology evidence="1">Single-pass membrane protein</topology>
        <orientation evidence="1">Periplasmic side</orientation>
    </subcellularLocation>
</comment>
<dbReference type="GO" id="GO:0098797">
    <property type="term" value="C:plasma membrane protein complex"/>
    <property type="evidence" value="ECO:0007669"/>
    <property type="project" value="TreeGrafter"/>
</dbReference>
<name>Q2IXY9_RHOP2</name>
<dbReference type="STRING" id="316058.RPB_2216"/>
<dbReference type="Gene3D" id="3.30.1150.10">
    <property type="match status" value="1"/>
</dbReference>
<evidence type="ECO:0000256" key="2">
    <source>
        <dbReference type="ARBA" id="ARBA00006555"/>
    </source>
</evidence>
<dbReference type="PANTHER" id="PTHR33446:SF2">
    <property type="entry name" value="PROTEIN TONB"/>
    <property type="match status" value="1"/>
</dbReference>
<dbReference type="HOGENOM" id="CLU_1179481_0_0_5"/>
<dbReference type="EMBL" id="CP000250">
    <property type="protein sequence ID" value="ABD06921.1"/>
    <property type="molecule type" value="Genomic_DNA"/>
</dbReference>
<dbReference type="GO" id="GO:0031992">
    <property type="term" value="F:energy transducer activity"/>
    <property type="evidence" value="ECO:0007669"/>
    <property type="project" value="TreeGrafter"/>
</dbReference>
<dbReference type="SUPFAM" id="SSF74653">
    <property type="entry name" value="TolA/TonB C-terminal domain"/>
    <property type="match status" value="1"/>
</dbReference>
<evidence type="ECO:0000256" key="8">
    <source>
        <dbReference type="ARBA" id="ARBA00022989"/>
    </source>
</evidence>
<accession>Q2IXY9</accession>
<dbReference type="eggNOG" id="COG0810">
    <property type="taxonomic scope" value="Bacteria"/>
</dbReference>
<dbReference type="GO" id="GO:0055085">
    <property type="term" value="P:transmembrane transport"/>
    <property type="evidence" value="ECO:0007669"/>
    <property type="project" value="InterPro"/>
</dbReference>
<reference evidence="13 14" key="1">
    <citation type="submission" date="2006-01" db="EMBL/GenBank/DDBJ databases">
        <title>Complete sequence of Rhodopseudomonas palustris HaA2.</title>
        <authorList>
            <consortium name="US DOE Joint Genome Institute"/>
            <person name="Copeland A."/>
            <person name="Lucas S."/>
            <person name="Lapidus A."/>
            <person name="Barry K."/>
            <person name="Detter J.C."/>
            <person name="Glavina T."/>
            <person name="Hammon N."/>
            <person name="Israni S."/>
            <person name="Pitluck S."/>
            <person name="Chain P."/>
            <person name="Malfatti S."/>
            <person name="Shin M."/>
            <person name="Vergez L."/>
            <person name="Schmutz J."/>
            <person name="Larimer F."/>
            <person name="Land M."/>
            <person name="Hauser L."/>
            <person name="Pelletier D.A."/>
            <person name="Kyrpides N."/>
            <person name="Anderson I."/>
            <person name="Oda Y."/>
            <person name="Harwood C.S."/>
            <person name="Richardson P."/>
        </authorList>
    </citation>
    <scope>NUCLEOTIDE SEQUENCE [LARGE SCALE GENOMIC DNA]</scope>
    <source>
        <strain evidence="13 14">HaA2</strain>
    </source>
</reference>
<feature type="domain" description="TonB C-terminal" evidence="12">
    <location>
        <begin position="144"/>
        <end position="235"/>
    </location>
</feature>
<keyword evidence="4" id="KW-1003">Cell membrane</keyword>